<sequence>MVFLPKPSHATGVWERQGLPPWRPITVQSSLATRLLTAISCYLETRVPNHPMQHGFQRDKNVQDAALATTLLLDRAVLRKEPLYLLSKNCEKCYDRIPRWVMAYIYKRIGVPKLLYDILMGFLGPGEIDIRTAFGWVSSGTREFGLGQGSVLSIRHIGYYMDVLMQRQDQGPDAVIITHSQGAEPHQIASTVLVDDVIDVATTRSGIEHRVAVSNVFTGIHGTGGVFGASKSFLLQYTPTERSASATV</sequence>
<dbReference type="GeneID" id="20641373"/>
<keyword evidence="3" id="KW-1185">Reference proteome</keyword>
<dbReference type="EMBL" id="JH159152">
    <property type="protein sequence ID" value="EGZ24290.1"/>
    <property type="molecule type" value="Genomic_DNA"/>
</dbReference>
<dbReference type="InterPro" id="IPR000477">
    <property type="entry name" value="RT_dom"/>
</dbReference>
<dbReference type="InParanoid" id="G4YUA6"/>
<feature type="domain" description="Reverse transcriptase" evidence="1">
    <location>
        <begin position="1"/>
        <end position="248"/>
    </location>
</feature>
<reference evidence="2 3" key="1">
    <citation type="journal article" date="2006" name="Science">
        <title>Phytophthora genome sequences uncover evolutionary origins and mechanisms of pathogenesis.</title>
        <authorList>
            <person name="Tyler B.M."/>
            <person name="Tripathy S."/>
            <person name="Zhang X."/>
            <person name="Dehal P."/>
            <person name="Jiang R.H."/>
            <person name="Aerts A."/>
            <person name="Arredondo F.D."/>
            <person name="Baxter L."/>
            <person name="Bensasson D."/>
            <person name="Beynon J.L."/>
            <person name="Chapman J."/>
            <person name="Damasceno C.M."/>
            <person name="Dorrance A.E."/>
            <person name="Dou D."/>
            <person name="Dickerman A.W."/>
            <person name="Dubchak I.L."/>
            <person name="Garbelotto M."/>
            <person name="Gijzen M."/>
            <person name="Gordon S.G."/>
            <person name="Govers F."/>
            <person name="Grunwald N.J."/>
            <person name="Huang W."/>
            <person name="Ivors K.L."/>
            <person name="Jones R.W."/>
            <person name="Kamoun S."/>
            <person name="Krampis K."/>
            <person name="Lamour K.H."/>
            <person name="Lee M.K."/>
            <person name="McDonald W.H."/>
            <person name="Medina M."/>
            <person name="Meijer H.J."/>
            <person name="Nordberg E.K."/>
            <person name="Maclean D.J."/>
            <person name="Ospina-Giraldo M.D."/>
            <person name="Morris P.F."/>
            <person name="Phuntumart V."/>
            <person name="Putnam N.H."/>
            <person name="Rash S."/>
            <person name="Rose J.K."/>
            <person name="Sakihama Y."/>
            <person name="Salamov A.A."/>
            <person name="Savidor A."/>
            <person name="Scheuring C.F."/>
            <person name="Smith B.M."/>
            <person name="Sobral B.W."/>
            <person name="Terry A."/>
            <person name="Torto-Alalibo T.A."/>
            <person name="Win J."/>
            <person name="Xu Z."/>
            <person name="Zhang H."/>
            <person name="Grigoriev I.V."/>
            <person name="Rokhsar D.S."/>
            <person name="Boore J.L."/>
        </authorList>
    </citation>
    <scope>NUCLEOTIDE SEQUENCE [LARGE SCALE GENOMIC DNA]</scope>
    <source>
        <strain evidence="2 3">P6497</strain>
    </source>
</reference>
<dbReference type="AlphaFoldDB" id="G4YUA6"/>
<evidence type="ECO:0000313" key="3">
    <source>
        <dbReference type="Proteomes" id="UP000002640"/>
    </source>
</evidence>
<dbReference type="KEGG" id="psoj:PHYSODRAFT_296426"/>
<gene>
    <name evidence="2" type="ORF">PHYSODRAFT_296426</name>
</gene>
<dbReference type="RefSeq" id="XP_009519578.1">
    <property type="nucleotide sequence ID" value="XM_009521283.1"/>
</dbReference>
<name>G4YUA6_PHYSP</name>
<accession>G4YUA6</accession>
<evidence type="ECO:0000259" key="1">
    <source>
        <dbReference type="PROSITE" id="PS50878"/>
    </source>
</evidence>
<dbReference type="OMA" id="KCYDRIP"/>
<organism evidence="2 3">
    <name type="scientific">Phytophthora sojae (strain P6497)</name>
    <name type="common">Soybean stem and root rot agent</name>
    <name type="synonym">Phytophthora megasperma f. sp. glycines</name>
    <dbReference type="NCBI Taxonomy" id="1094619"/>
    <lineage>
        <taxon>Eukaryota</taxon>
        <taxon>Sar</taxon>
        <taxon>Stramenopiles</taxon>
        <taxon>Oomycota</taxon>
        <taxon>Peronosporomycetes</taxon>
        <taxon>Peronosporales</taxon>
        <taxon>Peronosporaceae</taxon>
        <taxon>Phytophthora</taxon>
    </lineage>
</organism>
<proteinExistence type="predicted"/>
<evidence type="ECO:0000313" key="2">
    <source>
        <dbReference type="EMBL" id="EGZ24290.1"/>
    </source>
</evidence>
<dbReference type="SMR" id="G4YUA6"/>
<dbReference type="PROSITE" id="PS50878">
    <property type="entry name" value="RT_POL"/>
    <property type="match status" value="1"/>
</dbReference>
<dbReference type="Proteomes" id="UP000002640">
    <property type="component" value="Unassembled WGS sequence"/>
</dbReference>
<protein>
    <recommendedName>
        <fullName evidence="1">Reverse transcriptase domain-containing protein</fullName>
    </recommendedName>
</protein>